<dbReference type="Proteomes" id="UP000671852">
    <property type="component" value="Chromosome"/>
</dbReference>
<keyword evidence="2" id="KW-0489">Methyltransferase</keyword>
<dbReference type="AlphaFoldDB" id="A0A975GD11"/>
<dbReference type="InterPro" id="IPR029063">
    <property type="entry name" value="SAM-dependent_MTases_sf"/>
</dbReference>
<accession>A0A975GD11</accession>
<dbReference type="InterPro" id="IPR041698">
    <property type="entry name" value="Methyltransf_25"/>
</dbReference>
<dbReference type="Gene3D" id="3.40.50.150">
    <property type="entry name" value="Vaccinia Virus protein VP39"/>
    <property type="match status" value="1"/>
</dbReference>
<reference evidence="2" key="1">
    <citation type="submission" date="2019-11" db="EMBL/GenBank/DDBJ databases">
        <authorList>
            <person name="Kojima H."/>
        </authorList>
    </citation>
    <scope>NUCLEOTIDE SEQUENCE</scope>
    <source>
        <strain evidence="2">H1576</strain>
    </source>
</reference>
<evidence type="ECO:0000313" key="3">
    <source>
        <dbReference type="Proteomes" id="UP000671852"/>
    </source>
</evidence>
<dbReference type="GO" id="GO:0008168">
    <property type="term" value="F:methyltransferase activity"/>
    <property type="evidence" value="ECO:0007669"/>
    <property type="project" value="UniProtKB-KW"/>
</dbReference>
<name>A0A975GD11_9BACT</name>
<keyword evidence="2" id="KW-0808">Transferase</keyword>
<dbReference type="EMBL" id="CP046072">
    <property type="protein sequence ID" value="QSZ41873.1"/>
    <property type="molecule type" value="Genomic_DNA"/>
</dbReference>
<reference evidence="2" key="2">
    <citation type="submission" date="2021-04" db="EMBL/GenBank/DDBJ databases">
        <title>Isolation and characterization of a novel species of the genus Sulfurimonas.</title>
        <authorList>
            <person name="Fukui M."/>
        </authorList>
    </citation>
    <scope>NUCLEOTIDE SEQUENCE</scope>
    <source>
        <strain evidence="2">H1576</strain>
    </source>
</reference>
<gene>
    <name evidence="2" type="ORF">GJV85_07050</name>
</gene>
<dbReference type="CDD" id="cd02440">
    <property type="entry name" value="AdoMet_MTases"/>
    <property type="match status" value="1"/>
</dbReference>
<dbReference type="KEGG" id="saqt:GJV85_07050"/>
<dbReference type="SUPFAM" id="SSF53335">
    <property type="entry name" value="S-adenosyl-L-methionine-dependent methyltransferases"/>
    <property type="match status" value="1"/>
</dbReference>
<feature type="domain" description="Methyltransferase" evidence="1">
    <location>
        <begin position="38"/>
        <end position="119"/>
    </location>
</feature>
<keyword evidence="3" id="KW-1185">Reference proteome</keyword>
<evidence type="ECO:0000313" key="2">
    <source>
        <dbReference type="EMBL" id="QSZ41873.1"/>
    </source>
</evidence>
<protein>
    <submittedName>
        <fullName evidence="2">Methyltransferase domain-containing protein</fullName>
    </submittedName>
</protein>
<sequence length="183" mass="21247">MYEDKERWNKRHVEQPMRHSIEPIVEKYIDRATVGNALDIACGIGRNTHFMAEKGFLVDAVDFSDYALSEIKNLATITKIEADLDEYNLEYNKYDLIININYLNRRLLPQIKETLKSGGLLIFETFIVAHGDFQQPSNPEYLLRKNELLHAFIGLDIIYYEEHDDVNLRGEKTRVASLVARKA</sequence>
<evidence type="ECO:0000259" key="1">
    <source>
        <dbReference type="Pfam" id="PF13649"/>
    </source>
</evidence>
<proteinExistence type="predicted"/>
<organism evidence="2 3">
    <name type="scientific">Sulfurimonas aquatica</name>
    <dbReference type="NCBI Taxonomy" id="2672570"/>
    <lineage>
        <taxon>Bacteria</taxon>
        <taxon>Pseudomonadati</taxon>
        <taxon>Campylobacterota</taxon>
        <taxon>Epsilonproteobacteria</taxon>
        <taxon>Campylobacterales</taxon>
        <taxon>Sulfurimonadaceae</taxon>
        <taxon>Sulfurimonas</taxon>
    </lineage>
</organism>
<dbReference type="Pfam" id="PF13649">
    <property type="entry name" value="Methyltransf_25"/>
    <property type="match status" value="1"/>
</dbReference>
<dbReference type="RefSeq" id="WP_207560691.1">
    <property type="nucleotide sequence ID" value="NZ_CP046072.1"/>
</dbReference>
<dbReference type="GO" id="GO:0032259">
    <property type="term" value="P:methylation"/>
    <property type="evidence" value="ECO:0007669"/>
    <property type="project" value="UniProtKB-KW"/>
</dbReference>